<dbReference type="Pfam" id="PF08659">
    <property type="entry name" value="KR"/>
    <property type="match status" value="1"/>
</dbReference>
<evidence type="ECO:0000259" key="10">
    <source>
        <dbReference type="PROSITE" id="PS52019"/>
    </source>
</evidence>
<dbReference type="SUPFAM" id="SSF55048">
    <property type="entry name" value="Probable ACP-binding domain of malonyl-CoA ACP transacylase"/>
    <property type="match status" value="1"/>
</dbReference>
<evidence type="ECO:0000256" key="6">
    <source>
        <dbReference type="ARBA" id="ARBA00023315"/>
    </source>
</evidence>
<reference evidence="11 12" key="1">
    <citation type="submission" date="2019-07" db="EMBL/GenBank/DDBJ databases">
        <title>Whole genome shotgun sequence of Reyranella soli NBRC 108950.</title>
        <authorList>
            <person name="Hosoyama A."/>
            <person name="Uohara A."/>
            <person name="Ohji S."/>
            <person name="Ichikawa N."/>
        </authorList>
    </citation>
    <scope>NUCLEOTIDE SEQUENCE [LARGE SCALE GENOMIC DNA]</scope>
    <source>
        <strain evidence="11 12">NBRC 108950</strain>
    </source>
</reference>
<dbReference type="SMART" id="SM00822">
    <property type="entry name" value="PKS_KR"/>
    <property type="match status" value="1"/>
</dbReference>
<dbReference type="InterPro" id="IPR050091">
    <property type="entry name" value="PKS_NRPS_Biosynth_Enz"/>
</dbReference>
<dbReference type="Pfam" id="PF00109">
    <property type="entry name" value="ketoacyl-synt"/>
    <property type="match status" value="1"/>
</dbReference>
<dbReference type="Gene3D" id="3.40.47.10">
    <property type="match status" value="1"/>
</dbReference>
<dbReference type="InterPro" id="IPR006162">
    <property type="entry name" value="Ppantetheine_attach_site"/>
</dbReference>
<dbReference type="Gene3D" id="3.90.180.10">
    <property type="entry name" value="Medium-chain alcohol dehydrogenases, catalytic domain"/>
    <property type="match status" value="1"/>
</dbReference>
<dbReference type="InterPro" id="IPR013154">
    <property type="entry name" value="ADH-like_N"/>
</dbReference>
<dbReference type="SUPFAM" id="SSF50129">
    <property type="entry name" value="GroES-like"/>
    <property type="match status" value="1"/>
</dbReference>
<keyword evidence="2" id="KW-0597">Phosphoprotein</keyword>
<feature type="active site" description="Proton donor; for dehydratase activity" evidence="7">
    <location>
        <position position="1086"/>
    </location>
</feature>
<dbReference type="GO" id="GO:0031177">
    <property type="term" value="F:phosphopantetheine binding"/>
    <property type="evidence" value="ECO:0007669"/>
    <property type="project" value="InterPro"/>
</dbReference>
<dbReference type="PROSITE" id="PS50075">
    <property type="entry name" value="CARRIER"/>
    <property type="match status" value="1"/>
</dbReference>
<evidence type="ECO:0000256" key="1">
    <source>
        <dbReference type="ARBA" id="ARBA00022450"/>
    </source>
</evidence>
<dbReference type="InterPro" id="IPR013968">
    <property type="entry name" value="PKS_KR"/>
</dbReference>
<dbReference type="Proteomes" id="UP000321058">
    <property type="component" value="Unassembled WGS sequence"/>
</dbReference>
<evidence type="ECO:0000313" key="12">
    <source>
        <dbReference type="Proteomes" id="UP000321058"/>
    </source>
</evidence>
<comment type="caution">
    <text evidence="11">The sequence shown here is derived from an EMBL/GenBank/DDBJ whole genome shotgun (WGS) entry which is preliminary data.</text>
</comment>
<dbReference type="SUPFAM" id="SSF52151">
    <property type="entry name" value="FabD/lysophospholipase-like"/>
    <property type="match status" value="1"/>
</dbReference>
<sequence>MQVKGEIAIVGYACRVPGARNSDELWQLLRNNHCAVSWINPERFPTAPFYHPSADQPGRSYTFAAGIIDDVWGFDAAAFGMSPREAEQVDPQHRHLLEVSHDALAHAGIRPSSLAGGETGVYVGASSVDYAARFFADPSMADVHMMTGNSLSIMANRISYAMDLRGPSLAIDTACSSSMVAVHLAAEAIRHGTIDTAIVGGVNLLLSPFSYVGFSRATMLSPTGLCRPFDAAADGYVRAEGTIVVVLRSMAAANKARNHIHGVIVGSGMNQDGRTTGLSLPSAESQRRLVERVYDDFSVDPADLLFVEAHGTGTPVGDPIEADALGKGLAQRRAQPLPIGSIKSNIGHLEPVSGLAGLLKSVMALKHGMVPATLHQQSPSPNIPFDELNLRVVDRNWRPAERRGAGLAGINSFGFGGTNAHAILRSNVASGQVVYLRTDVLAPPLLLTAYSSEALPALAKATDQHWPDASRAVPEFIAACAHQRDLLPHRALIRGGTTDEIRLRTQRFAAGEKDAAVMTGQALGNALPVAFLFSGNGAQWVGMGRDAWKDNAHFREALQEIDSHFAKVQDWSIVDLLFAENLAEQIRRASYSQPLLLALQVAVVRALEEAGVTPTATLGHSVGEITAAWAAGGLSLDQAIDIVIARSRHQEATHGTGGMAALMMSERETRRFLKAVNAPGVDVAAINSWRSVTISGPGQEIERVLAAAGRVRVSARRLDIDYPFHSTLIEPVRAPLLRELGGLKPLALRRKMISSVTGEAATAEMLGAEHWWHNVREPVRFEAALSRLLEDGFKIFVEVGPKPILTSYVRDIQREAGVRGAIIETMNETDGQAAGDPIERAAAKVLLAGGNVDLQRFFGPPPASAVILPLYPWQHTPFIARPTIESTTVMSPAEHPLLGRRHRLDCFEWFSTIDPVLFTWLQDHKVAGMPVFPATAYAEVMLAAARAVHPGAALELRDFDIVRPLVFDGRASFETLLRLSPETGVAEFLSRARGGVHDWTLHARGVVGRSPIASRMTSVPQVAPGTVSVVKPKVYESARALGFDYGPTFQRARHVDFPHPKRAIASLNPPAAETMESYVIDLTAFDSAFHALFASEEAGVADMPMKPYLPIRFGCVRAFAPGKAAAVAVARTLRQSPTSLLIDIELYDADGKLILTVESARLVDAPADTAPNAQSLTYHMTTWRLDRAGERSAVACMSSTGATSSDEKNTFGEALLLLEAGCLCATWKAFAAQGTEQATPRTASEGEPAPPDWATFLRSALLWHLEYRGLAVDSDGARTLASTCELPDVASIVSSLALRHPTMAAEAASLARIEELLERIVAGDPETPADLNTAHWRQLAASSSQSVLLRDAVLVDVESAIARGGNDRLVRLFMIGAQHVDAAIDLVEKFANLEITIADLDTDRLEQARLLLADDYPRARCVPWADVEAIATGSMDIACAIDGLSEIAAMTGGLVHVARILRPGAAVLAAEPAPNVFWDVIRGTRSKWWARSANAEFPVGALLTGQEWIDEFEVAGFEDVSATPVLGDARIGVVVRGLAAQHAMPAKLPTDDAAIFAWEGDAAASHTIAGRLRDRLGEHKTAANGDGGAVAATDIVWLIDVPSSQFEASNALAGHLARLAERCRKLAAEPARLWVVMDFGEDLRDVSPLNLPMWCAVTSAMRVAQNEYAGLQIRCLGLAGLPEAAIVENLAEEFLAPDGEHEIFVSDGHRHVFRVQRGVHDGSPGQPATAETSIVLASRQSHGRNGLAWAAEPRREPGPDEIEIAVRATGLNFRDVMWNLRLLPEEALEDGYSGPGLGMECAGTVIRCGAEVDAFTPGDRVVAFASHAFASHVVAPAFAVSPLPAGMSFEAACSIPVAFLTAYYSLVHLAHIRAGETVLIHGGAGAVGLAAIQIARQRGARIISTAGSDEKRAFLRSLGVDFVSNSRSLSFADEIAEYTAGKGVDIVLNSLAGQAMARSMDCLRPFGRFIELGKRDFYANTHLGLRPLRRNLSYFGVDVDQLIGEHRDLARQLFGEVIELFAAGELAPLPHRVFDPGHVADAFRLMQRAGHIGKIVVKAADRTTALSTAGGKFPVAPDALHVVIGGTSGFGLSTAVWLAERGATRLVLASRGAQLSEADLPKVENLRSCGVEVSLERVDVADAPALSRFLQRIAAQGPIKGIVHAAMVLDDRLIEGIDAAAMETVMRPKVQGALNLEQAVAGLELDYLLFFSSATTLFGNPGQFNYVAANGFLEGLARRLQAQGVPALAVAWGGIEDAGYLSRNIAADVNLKKRFSSSLITAQTALDGLDWIHDSQGRQTTAGCAIARIDWAMAKRELAAVRTPTFGAIGASSGTRHAVDGAAIVERLLALPPDEAIDALVDIVVEEIARVLRLPPKEIDRHRPLAEIGMDSLMMLELRNTVEGSLGIDLPMMSISSGITPMDVARRVLPLITGEKQVTPLAGTLMALTASHAAAEAEATTIDEQHAAVAAVLEKVRELEGPR</sequence>
<dbReference type="Pfam" id="PF16197">
    <property type="entry name" value="KAsynt_C_assoc"/>
    <property type="match status" value="1"/>
</dbReference>
<dbReference type="EMBL" id="BKAJ01000106">
    <property type="protein sequence ID" value="GEP58632.1"/>
    <property type="molecule type" value="Genomic_DNA"/>
</dbReference>
<dbReference type="SUPFAM" id="SSF53335">
    <property type="entry name" value="S-adenosyl-L-methionine-dependent methyltransferases"/>
    <property type="match status" value="1"/>
</dbReference>
<dbReference type="SMART" id="SM00823">
    <property type="entry name" value="PKS_PP"/>
    <property type="match status" value="1"/>
</dbReference>
<dbReference type="InterPro" id="IPR049551">
    <property type="entry name" value="PKS_DH_C"/>
</dbReference>
<dbReference type="InterPro" id="IPR020807">
    <property type="entry name" value="PKS_DH"/>
</dbReference>
<dbReference type="Gene3D" id="1.10.1200.10">
    <property type="entry name" value="ACP-like"/>
    <property type="match status" value="1"/>
</dbReference>
<gene>
    <name evidence="11" type="primary">rkpA</name>
    <name evidence="11" type="ORF">RSO01_57980</name>
</gene>
<dbReference type="SUPFAM" id="SSF47336">
    <property type="entry name" value="ACP-like"/>
    <property type="match status" value="1"/>
</dbReference>
<evidence type="ECO:0000256" key="4">
    <source>
        <dbReference type="ARBA" id="ARBA00022857"/>
    </source>
</evidence>
<dbReference type="PROSITE" id="PS00606">
    <property type="entry name" value="KS3_1"/>
    <property type="match status" value="1"/>
</dbReference>
<dbReference type="Pfam" id="PF08240">
    <property type="entry name" value="ADH_N"/>
    <property type="match status" value="1"/>
</dbReference>
<dbReference type="FunFam" id="3.40.50.720:FF:000209">
    <property type="entry name" value="Polyketide synthase Pks12"/>
    <property type="match status" value="1"/>
</dbReference>
<dbReference type="InterPro" id="IPR018201">
    <property type="entry name" value="Ketoacyl_synth_AS"/>
</dbReference>
<protein>
    <submittedName>
        <fullName evidence="11">Type I polyketide synthase</fullName>
    </submittedName>
</protein>
<feature type="domain" description="Ketosynthase family 3 (KS3)" evidence="9">
    <location>
        <begin position="4"/>
        <end position="426"/>
    </location>
</feature>
<evidence type="ECO:0000256" key="3">
    <source>
        <dbReference type="ARBA" id="ARBA00022679"/>
    </source>
</evidence>
<dbReference type="SMART" id="SM00827">
    <property type="entry name" value="PKS_AT"/>
    <property type="match status" value="1"/>
</dbReference>
<keyword evidence="1" id="KW-0596">Phosphopantetheine</keyword>
<dbReference type="InterPro" id="IPR016035">
    <property type="entry name" value="Acyl_Trfase/lysoPLipase"/>
</dbReference>
<dbReference type="PROSITE" id="PS52004">
    <property type="entry name" value="KS3_2"/>
    <property type="match status" value="1"/>
</dbReference>
<dbReference type="InterPro" id="IPR014043">
    <property type="entry name" value="Acyl_transferase_dom"/>
</dbReference>
<dbReference type="InterPro" id="IPR057326">
    <property type="entry name" value="KR_dom"/>
</dbReference>
<evidence type="ECO:0000259" key="8">
    <source>
        <dbReference type="PROSITE" id="PS50075"/>
    </source>
</evidence>
<dbReference type="InterPro" id="IPR036291">
    <property type="entry name" value="NAD(P)-bd_dom_sf"/>
</dbReference>
<dbReference type="InterPro" id="IPR029063">
    <property type="entry name" value="SAM-dependent_MTases_sf"/>
</dbReference>
<dbReference type="Pfam" id="PF02801">
    <property type="entry name" value="Ketoacyl-synt_C"/>
    <property type="match status" value="1"/>
</dbReference>
<dbReference type="SMART" id="SM00826">
    <property type="entry name" value="PKS_DH"/>
    <property type="match status" value="1"/>
</dbReference>
<dbReference type="GO" id="GO:0004312">
    <property type="term" value="F:fatty acid synthase activity"/>
    <property type="evidence" value="ECO:0007669"/>
    <property type="project" value="TreeGrafter"/>
</dbReference>
<dbReference type="InterPro" id="IPR009081">
    <property type="entry name" value="PP-bd_ACP"/>
</dbReference>
<dbReference type="GO" id="GO:0004315">
    <property type="term" value="F:3-oxoacyl-[acyl-carrier-protein] synthase activity"/>
    <property type="evidence" value="ECO:0007669"/>
    <property type="project" value="InterPro"/>
</dbReference>
<dbReference type="InterPro" id="IPR049552">
    <property type="entry name" value="PKS_DH_N"/>
</dbReference>
<dbReference type="InterPro" id="IPR016039">
    <property type="entry name" value="Thiolase-like"/>
</dbReference>
<dbReference type="Pfam" id="PF00698">
    <property type="entry name" value="Acyl_transf_1"/>
    <property type="match status" value="1"/>
</dbReference>
<dbReference type="SUPFAM" id="SSF51735">
    <property type="entry name" value="NAD(P)-binding Rossmann-fold domains"/>
    <property type="match status" value="3"/>
</dbReference>
<evidence type="ECO:0000256" key="5">
    <source>
        <dbReference type="ARBA" id="ARBA00023268"/>
    </source>
</evidence>
<dbReference type="Gene3D" id="3.40.366.10">
    <property type="entry name" value="Malonyl-Coenzyme A Acyl Carrier Protein, domain 2"/>
    <property type="match status" value="1"/>
</dbReference>
<dbReference type="SMART" id="SM00829">
    <property type="entry name" value="PKS_ER"/>
    <property type="match status" value="1"/>
</dbReference>
<dbReference type="Pfam" id="PF00550">
    <property type="entry name" value="PP-binding"/>
    <property type="match status" value="1"/>
</dbReference>
<feature type="domain" description="PKS/mFAS DH" evidence="10">
    <location>
        <begin position="895"/>
        <end position="1171"/>
    </location>
</feature>
<dbReference type="InterPro" id="IPR014031">
    <property type="entry name" value="Ketoacyl_synth_C"/>
</dbReference>
<dbReference type="Pfam" id="PF21089">
    <property type="entry name" value="PKS_DH_N"/>
    <property type="match status" value="1"/>
</dbReference>
<dbReference type="CDD" id="cd00833">
    <property type="entry name" value="PKS"/>
    <property type="match status" value="1"/>
</dbReference>
<dbReference type="InterPro" id="IPR016036">
    <property type="entry name" value="Malonyl_transacylase_ACP-bd"/>
</dbReference>
<proteinExistence type="predicted"/>
<dbReference type="GO" id="GO:0006633">
    <property type="term" value="P:fatty acid biosynthetic process"/>
    <property type="evidence" value="ECO:0007669"/>
    <property type="project" value="InterPro"/>
</dbReference>
<dbReference type="PANTHER" id="PTHR43775">
    <property type="entry name" value="FATTY ACID SYNTHASE"/>
    <property type="match status" value="1"/>
</dbReference>
<dbReference type="PROSITE" id="PS52019">
    <property type="entry name" value="PKS_MFAS_DH"/>
    <property type="match status" value="1"/>
</dbReference>
<dbReference type="InterPro" id="IPR001227">
    <property type="entry name" value="Ac_transferase_dom_sf"/>
</dbReference>
<dbReference type="InterPro" id="IPR020843">
    <property type="entry name" value="ER"/>
</dbReference>
<dbReference type="GO" id="GO:0016491">
    <property type="term" value="F:oxidoreductase activity"/>
    <property type="evidence" value="ECO:0007669"/>
    <property type="project" value="InterPro"/>
</dbReference>
<dbReference type="CDD" id="cd05195">
    <property type="entry name" value="enoyl_red"/>
    <property type="match status" value="1"/>
</dbReference>
<dbReference type="Pfam" id="PF14765">
    <property type="entry name" value="PS-DH"/>
    <property type="match status" value="1"/>
</dbReference>
<dbReference type="InterPro" id="IPR020841">
    <property type="entry name" value="PKS_Beta-ketoAc_synthase_dom"/>
</dbReference>
<evidence type="ECO:0000313" key="11">
    <source>
        <dbReference type="EMBL" id="GEP58632.1"/>
    </source>
</evidence>
<keyword evidence="6" id="KW-0012">Acyltransferase</keyword>
<dbReference type="RefSeq" id="WP_246158890.1">
    <property type="nucleotide sequence ID" value="NZ_BKAJ01000106.1"/>
</dbReference>
<keyword evidence="5" id="KW-0511">Multifunctional enzyme</keyword>
<feature type="region of interest" description="N-terminal hotdog fold" evidence="7">
    <location>
        <begin position="895"/>
        <end position="1014"/>
    </location>
</feature>
<feature type="region of interest" description="C-terminal hotdog fold" evidence="7">
    <location>
        <begin position="1026"/>
        <end position="1171"/>
    </location>
</feature>
<keyword evidence="4" id="KW-0521">NADP</keyword>
<feature type="active site" description="Proton acceptor; for dehydratase activity" evidence="7">
    <location>
        <position position="924"/>
    </location>
</feature>
<evidence type="ECO:0000256" key="7">
    <source>
        <dbReference type="PROSITE-ProRule" id="PRU01363"/>
    </source>
</evidence>
<dbReference type="Gene3D" id="3.10.129.110">
    <property type="entry name" value="Polyketide synthase dehydratase"/>
    <property type="match status" value="1"/>
</dbReference>
<dbReference type="Gene3D" id="3.30.70.3290">
    <property type="match status" value="1"/>
</dbReference>
<dbReference type="InterPro" id="IPR020806">
    <property type="entry name" value="PKS_PP-bd"/>
</dbReference>
<dbReference type="InterPro" id="IPR042104">
    <property type="entry name" value="PKS_dehydratase_sf"/>
</dbReference>
<organism evidence="11 12">
    <name type="scientific">Reyranella soli</name>
    <dbReference type="NCBI Taxonomy" id="1230389"/>
    <lineage>
        <taxon>Bacteria</taxon>
        <taxon>Pseudomonadati</taxon>
        <taxon>Pseudomonadota</taxon>
        <taxon>Alphaproteobacteria</taxon>
        <taxon>Hyphomicrobiales</taxon>
        <taxon>Reyranellaceae</taxon>
        <taxon>Reyranella</taxon>
    </lineage>
</organism>
<dbReference type="InterPro" id="IPR032821">
    <property type="entry name" value="PKS_assoc"/>
</dbReference>
<dbReference type="Gene3D" id="3.40.50.150">
    <property type="entry name" value="Vaccinia Virus protein VP39"/>
    <property type="match status" value="1"/>
</dbReference>
<evidence type="ECO:0000259" key="9">
    <source>
        <dbReference type="PROSITE" id="PS52004"/>
    </source>
</evidence>
<dbReference type="Gene3D" id="3.40.50.720">
    <property type="entry name" value="NAD(P)-binding Rossmann-like Domain"/>
    <property type="match status" value="3"/>
</dbReference>
<dbReference type="InterPro" id="IPR014030">
    <property type="entry name" value="Ketoacyl_synth_N"/>
</dbReference>
<dbReference type="InterPro" id="IPR049900">
    <property type="entry name" value="PKS_mFAS_DH"/>
</dbReference>
<dbReference type="SMART" id="SM00825">
    <property type="entry name" value="PKS_KS"/>
    <property type="match status" value="1"/>
</dbReference>
<dbReference type="Pfam" id="PF00107">
    <property type="entry name" value="ADH_zinc_N"/>
    <property type="match status" value="1"/>
</dbReference>
<evidence type="ECO:0000256" key="2">
    <source>
        <dbReference type="ARBA" id="ARBA00022553"/>
    </source>
</evidence>
<dbReference type="InterPro" id="IPR011032">
    <property type="entry name" value="GroES-like_sf"/>
</dbReference>
<keyword evidence="12" id="KW-1185">Reference proteome</keyword>
<dbReference type="InterPro" id="IPR036736">
    <property type="entry name" value="ACP-like_sf"/>
</dbReference>
<feature type="domain" description="Carrier" evidence="8">
    <location>
        <begin position="2355"/>
        <end position="2432"/>
    </location>
</feature>
<accession>A0A512NI85</accession>
<dbReference type="SUPFAM" id="SSF53901">
    <property type="entry name" value="Thiolase-like"/>
    <property type="match status" value="1"/>
</dbReference>
<keyword evidence="3" id="KW-0808">Transferase</keyword>
<dbReference type="InterPro" id="IPR013149">
    <property type="entry name" value="ADH-like_C"/>
</dbReference>
<dbReference type="PROSITE" id="PS00012">
    <property type="entry name" value="PHOSPHOPANTETHEINE"/>
    <property type="match status" value="1"/>
</dbReference>
<dbReference type="PANTHER" id="PTHR43775:SF37">
    <property type="entry name" value="SI:DKEY-61P9.11"/>
    <property type="match status" value="1"/>
</dbReference>
<name>A0A512NI85_9HYPH</name>